<dbReference type="GO" id="GO:0005773">
    <property type="term" value="C:vacuole"/>
    <property type="evidence" value="ECO:0000318"/>
    <property type="project" value="GO_Central"/>
</dbReference>
<feature type="transmembrane region" description="Helical" evidence="10">
    <location>
        <begin position="159"/>
        <end position="177"/>
    </location>
</feature>
<evidence type="ECO:0000256" key="5">
    <source>
        <dbReference type="ARBA" id="ARBA00022906"/>
    </source>
</evidence>
<dbReference type="eggNOG" id="KOG1482">
    <property type="taxonomic scope" value="Eukaryota"/>
</dbReference>
<dbReference type="GO" id="GO:0005886">
    <property type="term" value="C:plasma membrane"/>
    <property type="evidence" value="ECO:0000318"/>
    <property type="project" value="GO_Central"/>
</dbReference>
<dbReference type="InterPro" id="IPR027469">
    <property type="entry name" value="Cation_efflux_TMD_sf"/>
</dbReference>
<dbReference type="PaxDb" id="29760-VIT_06s0004g05540.t01"/>
<dbReference type="SUPFAM" id="SSF160240">
    <property type="entry name" value="Cation efflux protein cytoplasmic domain-like"/>
    <property type="match status" value="1"/>
</dbReference>
<evidence type="ECO:0000313" key="13">
    <source>
        <dbReference type="EMBL" id="CCB43534.1"/>
    </source>
</evidence>
<dbReference type="PANTHER" id="PTHR11562:SF54">
    <property type="entry name" value="METAL TOLERANCE PROTEIN B"/>
    <property type="match status" value="1"/>
</dbReference>
<keyword evidence="5" id="KW-0864">Zinc transport</keyword>
<evidence type="ECO:0000256" key="9">
    <source>
        <dbReference type="SAM" id="MobiDB-lite"/>
    </source>
</evidence>
<feature type="domain" description="Cation efflux protein transmembrane" evidence="11">
    <location>
        <begin position="96"/>
        <end position="336"/>
    </location>
</feature>
<name>F6GUX6_VITVI</name>
<comment type="similarity">
    <text evidence="2">Belongs to the cation diffusion facilitator (CDF) transporter (TC 2.A.4) family. SLC30A subfamily.</text>
</comment>
<dbReference type="STRING" id="29760.F6GUX6"/>
<feature type="region of interest" description="Disordered" evidence="9">
    <location>
        <begin position="225"/>
        <end position="263"/>
    </location>
</feature>
<evidence type="ECO:0000259" key="12">
    <source>
        <dbReference type="Pfam" id="PF16916"/>
    </source>
</evidence>
<dbReference type="InParanoid" id="F6GUX6"/>
<dbReference type="InterPro" id="IPR036837">
    <property type="entry name" value="Cation_efflux_CTD_sf"/>
</dbReference>
<dbReference type="Pfam" id="PF01545">
    <property type="entry name" value="Cation_efflux"/>
    <property type="match status" value="1"/>
</dbReference>
<feature type="transmembrane region" description="Helical" evidence="10">
    <location>
        <begin position="278"/>
        <end position="300"/>
    </location>
</feature>
<gene>
    <name evidence="13" type="ordered locus">VIT_06s0004g05540</name>
</gene>
<evidence type="ECO:0000256" key="7">
    <source>
        <dbReference type="ARBA" id="ARBA00023065"/>
    </source>
</evidence>
<sequence>MEYFSPHRERIFPLKARQQWAFFFLVPSDSEMEDNEVSIRTEHQQEIEMSKASKENVLTMPSQLSCCHICAFSQHEISRSESEQRSKSSRKLCGLIIFYLIFMAVEIVGGIKSNSLAVLTDAAHLLSDVFGFSISLFAVWASGWRATSQQSFGFNRVEVLGALFSVQLIWLIAGILIYEAVNRILHQHAKVNGKLMFAIAAFGFISNLIMVTWLGHDHTHHDCGHKDHDHDHHDYHDHHHHHHHESDKPCSMDEEESTKLVSSSPEKTKILNINLQGAYLHVMADLIQSVGVMVAGGIIWAKPEWLMVDLVCTLCFSVLVLTTTLTMLRNIFSILMERAPIEIDIAGLENGLKSIKGVQDVHDLHVWAITVGKVVMSCHVIAEPGATSSEILGDIRDYCEKTYRILHVTVQVE</sequence>
<reference evidence="14" key="1">
    <citation type="journal article" date="2007" name="Nature">
        <title>The grapevine genome sequence suggests ancestral hexaploidization in major angiosperm phyla.</title>
        <authorList>
            <consortium name="The French-Italian Public Consortium for Grapevine Genome Characterization."/>
            <person name="Jaillon O."/>
            <person name="Aury J.-M."/>
            <person name="Noel B."/>
            <person name="Policriti A."/>
            <person name="Clepet C."/>
            <person name="Casagrande A."/>
            <person name="Choisne N."/>
            <person name="Aubourg S."/>
            <person name="Vitulo N."/>
            <person name="Jubin C."/>
            <person name="Vezzi A."/>
            <person name="Legeai F."/>
            <person name="Hugueney P."/>
            <person name="Dasilva C."/>
            <person name="Horner D."/>
            <person name="Mica E."/>
            <person name="Jublot D."/>
            <person name="Poulain J."/>
            <person name="Bruyere C."/>
            <person name="Billault A."/>
            <person name="Segurens B."/>
            <person name="Gouyvenoux M."/>
            <person name="Ugarte E."/>
            <person name="Cattonaro F."/>
            <person name="Anthouard V."/>
            <person name="Vico V."/>
            <person name="Del Fabbro C."/>
            <person name="Alaux M."/>
            <person name="Di Gaspero G."/>
            <person name="Dumas V."/>
            <person name="Felice N."/>
            <person name="Paillard S."/>
            <person name="Juman I."/>
            <person name="Moroldo M."/>
            <person name="Scalabrin S."/>
            <person name="Canaguier A."/>
            <person name="Le Clainche I."/>
            <person name="Malacrida G."/>
            <person name="Durand E."/>
            <person name="Pesole G."/>
            <person name="Laucou V."/>
            <person name="Chatelet P."/>
            <person name="Merdinoglu D."/>
            <person name="Delledonne M."/>
            <person name="Pezzotti M."/>
            <person name="Lecharny A."/>
            <person name="Scarpelli C."/>
            <person name="Artiguenave F."/>
            <person name="Pe M.E."/>
            <person name="Valle G."/>
            <person name="Morgante M."/>
            <person name="Caboche M."/>
            <person name="Adam-Blondon A.-F."/>
            <person name="Weissenbach J."/>
            <person name="Quetier F."/>
            <person name="Wincker P."/>
        </authorList>
    </citation>
    <scope>NUCLEOTIDE SEQUENCE [LARGE SCALE GENOMIC DNA]</scope>
    <source>
        <strain evidence="14">cv. Pinot noir / PN40024</strain>
    </source>
</reference>
<feature type="transmembrane region" description="Helical" evidence="10">
    <location>
        <begin position="123"/>
        <end position="147"/>
    </location>
</feature>
<feature type="transmembrane region" description="Helical" evidence="10">
    <location>
        <begin position="197"/>
        <end position="216"/>
    </location>
</feature>
<keyword evidence="6 10" id="KW-1133">Transmembrane helix</keyword>
<evidence type="ECO:0000259" key="11">
    <source>
        <dbReference type="Pfam" id="PF01545"/>
    </source>
</evidence>
<evidence type="ECO:0000256" key="6">
    <source>
        <dbReference type="ARBA" id="ARBA00022989"/>
    </source>
</evidence>
<keyword evidence="7" id="KW-0406">Ion transport</keyword>
<keyword evidence="4 10" id="KW-0812">Transmembrane</keyword>
<dbReference type="InterPro" id="IPR027470">
    <property type="entry name" value="Cation_efflux_CTD"/>
</dbReference>
<dbReference type="FunCoup" id="F6GUX6">
    <property type="interactions" value="133"/>
</dbReference>
<dbReference type="Pfam" id="PF16916">
    <property type="entry name" value="ZT_dimer"/>
    <property type="match status" value="1"/>
</dbReference>
<dbReference type="InterPro" id="IPR002524">
    <property type="entry name" value="Cation_efflux"/>
</dbReference>
<feature type="compositionally biased region" description="Basic and acidic residues" evidence="9">
    <location>
        <begin position="225"/>
        <end position="237"/>
    </location>
</feature>
<dbReference type="GO" id="GO:0071577">
    <property type="term" value="P:zinc ion transmembrane transport"/>
    <property type="evidence" value="ECO:0000318"/>
    <property type="project" value="GO_Central"/>
</dbReference>
<evidence type="ECO:0000256" key="3">
    <source>
        <dbReference type="ARBA" id="ARBA00022448"/>
    </source>
</evidence>
<feature type="domain" description="Cation efflux protein cytoplasmic" evidence="12">
    <location>
        <begin position="342"/>
        <end position="413"/>
    </location>
</feature>
<dbReference type="HOGENOM" id="CLU_013430_0_1_1"/>
<evidence type="ECO:0000256" key="4">
    <source>
        <dbReference type="ARBA" id="ARBA00022692"/>
    </source>
</evidence>
<dbReference type="SUPFAM" id="SSF161111">
    <property type="entry name" value="Cation efflux protein transmembrane domain-like"/>
    <property type="match status" value="1"/>
</dbReference>
<evidence type="ECO:0000256" key="10">
    <source>
        <dbReference type="SAM" id="Phobius"/>
    </source>
</evidence>
<protein>
    <recommendedName>
        <fullName evidence="15">Metal tolerance protein B</fullName>
    </recommendedName>
</protein>
<accession>F6GUX6</accession>
<proteinExistence type="inferred from homology"/>
<evidence type="ECO:0000313" key="14">
    <source>
        <dbReference type="Proteomes" id="UP000009183"/>
    </source>
</evidence>
<evidence type="ECO:0008006" key="15">
    <source>
        <dbReference type="Google" id="ProtNLM"/>
    </source>
</evidence>
<organism evidence="13 14">
    <name type="scientific">Vitis vinifera</name>
    <name type="common">Grape</name>
    <dbReference type="NCBI Taxonomy" id="29760"/>
    <lineage>
        <taxon>Eukaryota</taxon>
        <taxon>Viridiplantae</taxon>
        <taxon>Streptophyta</taxon>
        <taxon>Embryophyta</taxon>
        <taxon>Tracheophyta</taxon>
        <taxon>Spermatophyta</taxon>
        <taxon>Magnoliopsida</taxon>
        <taxon>eudicotyledons</taxon>
        <taxon>Gunneridae</taxon>
        <taxon>Pentapetalae</taxon>
        <taxon>rosids</taxon>
        <taxon>Vitales</taxon>
        <taxon>Vitaceae</taxon>
        <taxon>Viteae</taxon>
        <taxon>Vitis</taxon>
    </lineage>
</organism>
<feature type="transmembrane region" description="Helical" evidence="10">
    <location>
        <begin position="306"/>
        <end position="328"/>
    </location>
</feature>
<dbReference type="InterPro" id="IPR058533">
    <property type="entry name" value="Cation_efflux_TM"/>
</dbReference>
<comment type="subcellular location">
    <subcellularLocation>
        <location evidence="1">Membrane</location>
        <topology evidence="1">Multi-pass membrane protein</topology>
    </subcellularLocation>
</comment>
<dbReference type="EMBL" id="FN594951">
    <property type="protein sequence ID" value="CCB43534.1"/>
    <property type="molecule type" value="Genomic_DNA"/>
</dbReference>
<dbReference type="Proteomes" id="UP000009183">
    <property type="component" value="Chromosome 6"/>
</dbReference>
<keyword evidence="5" id="KW-0862">Zinc</keyword>
<keyword evidence="14" id="KW-1185">Reference proteome</keyword>
<dbReference type="AlphaFoldDB" id="F6GUX6"/>
<evidence type="ECO:0000256" key="1">
    <source>
        <dbReference type="ARBA" id="ARBA00004141"/>
    </source>
</evidence>
<evidence type="ECO:0000256" key="8">
    <source>
        <dbReference type="ARBA" id="ARBA00023136"/>
    </source>
</evidence>
<dbReference type="PANTHER" id="PTHR11562">
    <property type="entry name" value="CATION EFFLUX PROTEIN/ ZINC TRANSPORTER"/>
    <property type="match status" value="1"/>
</dbReference>
<dbReference type="Gene3D" id="1.20.1510.10">
    <property type="entry name" value="Cation efflux protein transmembrane domain"/>
    <property type="match status" value="1"/>
</dbReference>
<dbReference type="OrthoDB" id="9944568at2759"/>
<feature type="transmembrane region" description="Helical" evidence="10">
    <location>
        <begin position="92"/>
        <end position="111"/>
    </location>
</feature>
<keyword evidence="3" id="KW-0813">Transport</keyword>
<dbReference type="InterPro" id="IPR050681">
    <property type="entry name" value="CDF/SLC30A"/>
</dbReference>
<keyword evidence="8 10" id="KW-0472">Membrane</keyword>
<evidence type="ECO:0000256" key="2">
    <source>
        <dbReference type="ARBA" id="ARBA00008873"/>
    </source>
</evidence>
<dbReference type="GO" id="GO:0005385">
    <property type="term" value="F:zinc ion transmembrane transporter activity"/>
    <property type="evidence" value="ECO:0000318"/>
    <property type="project" value="GO_Central"/>
</dbReference>
<dbReference type="NCBIfam" id="TIGR01297">
    <property type="entry name" value="CDF"/>
    <property type="match status" value="1"/>
</dbReference>